<dbReference type="InterPro" id="IPR013096">
    <property type="entry name" value="Cupin_2"/>
</dbReference>
<dbReference type="Pfam" id="PF07883">
    <property type="entry name" value="Cupin_2"/>
    <property type="match status" value="1"/>
</dbReference>
<gene>
    <name evidence="2" type="ORF">Cba03nite_67270</name>
</gene>
<name>A0A8J3NMT8_9ACTN</name>
<evidence type="ECO:0000313" key="2">
    <source>
        <dbReference type="EMBL" id="GIF85378.1"/>
    </source>
</evidence>
<dbReference type="InterPro" id="IPR011051">
    <property type="entry name" value="RmlC_Cupin_sf"/>
</dbReference>
<comment type="caution">
    <text evidence="2">The sequence shown here is derived from an EMBL/GenBank/DDBJ whole genome shotgun (WGS) entry which is preliminary data.</text>
</comment>
<evidence type="ECO:0000259" key="1">
    <source>
        <dbReference type="Pfam" id="PF07883"/>
    </source>
</evidence>
<proteinExistence type="predicted"/>
<dbReference type="SUPFAM" id="SSF51182">
    <property type="entry name" value="RmlC-like cupins"/>
    <property type="match status" value="1"/>
</dbReference>
<evidence type="ECO:0000313" key="3">
    <source>
        <dbReference type="Proteomes" id="UP000601223"/>
    </source>
</evidence>
<dbReference type="RefSeq" id="WP_203755187.1">
    <property type="nucleotide sequence ID" value="NZ_BONF01000046.1"/>
</dbReference>
<dbReference type="EMBL" id="BONF01000046">
    <property type="protein sequence ID" value="GIF85378.1"/>
    <property type="molecule type" value="Genomic_DNA"/>
</dbReference>
<keyword evidence="3" id="KW-1185">Reference proteome</keyword>
<protein>
    <recommendedName>
        <fullName evidence="1">Cupin type-2 domain-containing protein</fullName>
    </recommendedName>
</protein>
<dbReference type="AlphaFoldDB" id="A0A8J3NMT8"/>
<feature type="domain" description="Cupin type-2" evidence="1">
    <location>
        <begin position="23"/>
        <end position="88"/>
    </location>
</feature>
<organism evidence="2 3">
    <name type="scientific">Catellatospora bangladeshensis</name>
    <dbReference type="NCBI Taxonomy" id="310355"/>
    <lineage>
        <taxon>Bacteria</taxon>
        <taxon>Bacillati</taxon>
        <taxon>Actinomycetota</taxon>
        <taxon>Actinomycetes</taxon>
        <taxon>Micromonosporales</taxon>
        <taxon>Micromonosporaceae</taxon>
        <taxon>Catellatospora</taxon>
    </lineage>
</organism>
<dbReference type="Gene3D" id="2.60.120.10">
    <property type="entry name" value="Jelly Rolls"/>
    <property type="match status" value="1"/>
</dbReference>
<sequence>MDWFPGATAVSALRVYGWPAADGRRGGSPHLHTASAEGYVVTAGTGALETLSGDGYAEHPLAPGTVLWFTPGTVHRLVTDGDLELLVVMQNAGLPEAGDAVLTFPPEVLADPAAYAAAASLAPPAEIEAGPQSGADLDLAARRRRDLALEGYLRLREDVLARGPAALAPLHQAAAALVRERAPGWAGLWRERALAQAERTGEQLRELAAGRAGHLAEAAVHHAVPTPPPRRHGMCGHLQTWDFTGGSGAPRN</sequence>
<dbReference type="Proteomes" id="UP000601223">
    <property type="component" value="Unassembled WGS sequence"/>
</dbReference>
<reference evidence="2 3" key="1">
    <citation type="submission" date="2021-01" db="EMBL/GenBank/DDBJ databases">
        <title>Whole genome shotgun sequence of Catellatospora bangladeshensis NBRC 107357.</title>
        <authorList>
            <person name="Komaki H."/>
            <person name="Tamura T."/>
        </authorList>
    </citation>
    <scope>NUCLEOTIDE SEQUENCE [LARGE SCALE GENOMIC DNA]</scope>
    <source>
        <strain evidence="2 3">NBRC 107357</strain>
    </source>
</reference>
<dbReference type="InterPro" id="IPR014710">
    <property type="entry name" value="RmlC-like_jellyroll"/>
</dbReference>
<accession>A0A8J3NMT8</accession>